<name>A0A1H3LGS5_9MICO</name>
<accession>A0A1H3LGS5</accession>
<dbReference type="GO" id="GO:0016301">
    <property type="term" value="F:kinase activity"/>
    <property type="evidence" value="ECO:0007669"/>
    <property type="project" value="UniProtKB-KW"/>
</dbReference>
<dbReference type="AlphaFoldDB" id="A0A1H3LGS5"/>
<dbReference type="PANTHER" id="PTHR43320">
    <property type="entry name" value="SUGAR KINASE"/>
    <property type="match status" value="1"/>
</dbReference>
<feature type="domain" description="Carbohydrate kinase PfkB" evidence="4">
    <location>
        <begin position="8"/>
        <end position="298"/>
    </location>
</feature>
<dbReference type="Proteomes" id="UP000198891">
    <property type="component" value="Unassembled WGS sequence"/>
</dbReference>
<evidence type="ECO:0000313" key="5">
    <source>
        <dbReference type="EMBL" id="SDY63737.1"/>
    </source>
</evidence>
<keyword evidence="2" id="KW-0808">Transferase</keyword>
<dbReference type="PANTHER" id="PTHR43320:SF2">
    <property type="entry name" value="2-DEHYDRO-3-DEOXYGLUCONOKINASE_2-DEHYDRO-3-DEOXYGALACTONOKINASE"/>
    <property type="match status" value="1"/>
</dbReference>
<dbReference type="STRING" id="381665.SAMN05216554_0983"/>
<dbReference type="RefSeq" id="WP_092551948.1">
    <property type="nucleotide sequence ID" value="NZ_FNPZ01000001.1"/>
</dbReference>
<proteinExistence type="inferred from homology"/>
<comment type="similarity">
    <text evidence="1">Belongs to the carbohydrate kinase PfkB family.</text>
</comment>
<dbReference type="InterPro" id="IPR029056">
    <property type="entry name" value="Ribokinase-like"/>
</dbReference>
<dbReference type="CDD" id="cd01166">
    <property type="entry name" value="KdgK"/>
    <property type="match status" value="1"/>
</dbReference>
<dbReference type="InterPro" id="IPR011611">
    <property type="entry name" value="PfkB_dom"/>
</dbReference>
<dbReference type="Pfam" id="PF00294">
    <property type="entry name" value="PfkB"/>
    <property type="match status" value="1"/>
</dbReference>
<dbReference type="EMBL" id="FNPZ01000001">
    <property type="protein sequence ID" value="SDY63737.1"/>
    <property type="molecule type" value="Genomic_DNA"/>
</dbReference>
<reference evidence="5 6" key="1">
    <citation type="submission" date="2016-10" db="EMBL/GenBank/DDBJ databases">
        <authorList>
            <person name="de Groot N.N."/>
        </authorList>
    </citation>
    <scope>NUCLEOTIDE SEQUENCE [LARGE SCALE GENOMIC DNA]</scope>
    <source>
        <strain evidence="5 6">CGMCC 4.3491</strain>
    </source>
</reference>
<evidence type="ECO:0000256" key="1">
    <source>
        <dbReference type="ARBA" id="ARBA00010688"/>
    </source>
</evidence>
<gene>
    <name evidence="5" type="ORF">SAMN05216554_0983</name>
</gene>
<dbReference type="OrthoDB" id="9808601at2"/>
<sequence>MRADTRRRVVTIGESMLQITPSPIGRLANATRASLSVAGAESNVASYLSRLGHTVFWLSAVGDDPIGERIVSDIRAAGVRTDLVVRDSTAPSAVYFKDAQLGGATSVHYYRSGSAASRMTGAFLDDFAFSGDDLVHVSGITPALSTGCHELIETTIDRAHRAGARVSFDVNYRPALWEPGIAGPILRALADTADVVFVGLDEAQEIWGTETPASIRDRVPRPDILVVKDGPVRATAFHGGAQTDEPALVVDVIEPVGAGDAFAAGFLHGLLTDAGVPSSLRHGHRLAASALVSTGDVGAMPDGFAGALSPVGESDRIEV</sequence>
<dbReference type="InterPro" id="IPR052700">
    <property type="entry name" value="Carb_kinase_PfkB-like"/>
</dbReference>
<evidence type="ECO:0000259" key="4">
    <source>
        <dbReference type="Pfam" id="PF00294"/>
    </source>
</evidence>
<keyword evidence="3 5" id="KW-0418">Kinase</keyword>
<evidence type="ECO:0000313" key="6">
    <source>
        <dbReference type="Proteomes" id="UP000198891"/>
    </source>
</evidence>
<dbReference type="Gene3D" id="3.40.1190.20">
    <property type="match status" value="1"/>
</dbReference>
<evidence type="ECO:0000256" key="3">
    <source>
        <dbReference type="ARBA" id="ARBA00022777"/>
    </source>
</evidence>
<organism evidence="5 6">
    <name type="scientific">Herbiconiux ginsengi</name>
    <dbReference type="NCBI Taxonomy" id="381665"/>
    <lineage>
        <taxon>Bacteria</taxon>
        <taxon>Bacillati</taxon>
        <taxon>Actinomycetota</taxon>
        <taxon>Actinomycetes</taxon>
        <taxon>Micrococcales</taxon>
        <taxon>Microbacteriaceae</taxon>
        <taxon>Herbiconiux</taxon>
    </lineage>
</organism>
<protein>
    <submittedName>
        <fullName evidence="5">2-dehydro-3-deoxygluconokinase</fullName>
    </submittedName>
</protein>
<dbReference type="SUPFAM" id="SSF53613">
    <property type="entry name" value="Ribokinase-like"/>
    <property type="match status" value="1"/>
</dbReference>
<evidence type="ECO:0000256" key="2">
    <source>
        <dbReference type="ARBA" id="ARBA00022679"/>
    </source>
</evidence>
<keyword evidence="6" id="KW-1185">Reference proteome</keyword>